<comment type="caution">
    <text evidence="3">The sequence shown here is derived from an EMBL/GenBank/DDBJ whole genome shotgun (WGS) entry which is preliminary data.</text>
</comment>
<evidence type="ECO:0000313" key="4">
    <source>
        <dbReference type="Proteomes" id="UP001229421"/>
    </source>
</evidence>
<feature type="domain" description="GST N-terminal" evidence="2">
    <location>
        <begin position="5"/>
        <end position="85"/>
    </location>
</feature>
<keyword evidence="1" id="KW-0808">Transferase</keyword>
<dbReference type="PANTHER" id="PTHR11260:SF710">
    <property type="entry name" value="GLUTATHIONE S-TRANSFERASE"/>
    <property type="match status" value="1"/>
</dbReference>
<dbReference type="PROSITE" id="PS50404">
    <property type="entry name" value="GST_NTER"/>
    <property type="match status" value="1"/>
</dbReference>
<comment type="subcellular location">
    <subcellularLocation>
        <location evidence="1">Cytoplasm</location>
        <location evidence="1">Cytosol</location>
    </subcellularLocation>
</comment>
<dbReference type="SUPFAM" id="SSF52833">
    <property type="entry name" value="Thioredoxin-like"/>
    <property type="match status" value="1"/>
</dbReference>
<dbReference type="Gene3D" id="3.40.30.10">
    <property type="entry name" value="Glutaredoxin"/>
    <property type="match status" value="1"/>
</dbReference>
<comment type="catalytic activity">
    <reaction evidence="1">
        <text>RX + glutathione = an S-substituted glutathione + a halide anion + H(+)</text>
        <dbReference type="Rhea" id="RHEA:16437"/>
        <dbReference type="ChEBI" id="CHEBI:15378"/>
        <dbReference type="ChEBI" id="CHEBI:16042"/>
        <dbReference type="ChEBI" id="CHEBI:17792"/>
        <dbReference type="ChEBI" id="CHEBI:57925"/>
        <dbReference type="ChEBI" id="CHEBI:90779"/>
        <dbReference type="EC" id="2.5.1.18"/>
    </reaction>
</comment>
<dbReference type="AlphaFoldDB" id="A0AAD8LEL6"/>
<dbReference type="EMBL" id="JAUHHV010000001">
    <property type="protein sequence ID" value="KAK1437781.1"/>
    <property type="molecule type" value="Genomic_DNA"/>
</dbReference>
<keyword evidence="1" id="KW-0963">Cytoplasm</keyword>
<organism evidence="3 4">
    <name type="scientific">Tagetes erecta</name>
    <name type="common">African marigold</name>
    <dbReference type="NCBI Taxonomy" id="13708"/>
    <lineage>
        <taxon>Eukaryota</taxon>
        <taxon>Viridiplantae</taxon>
        <taxon>Streptophyta</taxon>
        <taxon>Embryophyta</taxon>
        <taxon>Tracheophyta</taxon>
        <taxon>Spermatophyta</taxon>
        <taxon>Magnoliopsida</taxon>
        <taxon>eudicotyledons</taxon>
        <taxon>Gunneridae</taxon>
        <taxon>Pentapetalae</taxon>
        <taxon>asterids</taxon>
        <taxon>campanulids</taxon>
        <taxon>Asterales</taxon>
        <taxon>Asteraceae</taxon>
        <taxon>Asteroideae</taxon>
        <taxon>Heliantheae alliance</taxon>
        <taxon>Tageteae</taxon>
        <taxon>Tagetes</taxon>
    </lineage>
</organism>
<evidence type="ECO:0000313" key="3">
    <source>
        <dbReference type="EMBL" id="KAK1437781.1"/>
    </source>
</evidence>
<dbReference type="Pfam" id="PF02798">
    <property type="entry name" value="GST_N"/>
    <property type="match status" value="1"/>
</dbReference>
<gene>
    <name evidence="3" type="ORF">QVD17_03579</name>
</gene>
<dbReference type="InterPro" id="IPR036249">
    <property type="entry name" value="Thioredoxin-like_sf"/>
</dbReference>
<dbReference type="InterPro" id="IPR004045">
    <property type="entry name" value="Glutathione_S-Trfase_N"/>
</dbReference>
<sequence length="112" mass="12815">MGQKCEMKLLGKTGSVFANRVRFALKLKCIEYEYFEEDLDNKSELLLKSNPVFQNVPVLFHADGPPMIESLAILEYLDEIQPDIHPLLPLYPADRVQCRILAYTLDNMVATL</sequence>
<comment type="similarity">
    <text evidence="1">Belongs to the GST superfamily.</text>
</comment>
<dbReference type="GO" id="GO:0006749">
    <property type="term" value="P:glutathione metabolic process"/>
    <property type="evidence" value="ECO:0007669"/>
    <property type="project" value="TreeGrafter"/>
</dbReference>
<dbReference type="GO" id="GO:0004364">
    <property type="term" value="F:glutathione transferase activity"/>
    <property type="evidence" value="ECO:0007669"/>
    <property type="project" value="UniProtKB-UniRule"/>
</dbReference>
<comment type="function">
    <text evidence="1">Is involved in the conjugation of reduced glutathione to a wide number of exogenous and endogenous hydrophobic electrophiles.</text>
</comment>
<accession>A0AAD8LEL6</accession>
<evidence type="ECO:0000259" key="2">
    <source>
        <dbReference type="PROSITE" id="PS50404"/>
    </source>
</evidence>
<evidence type="ECO:0000256" key="1">
    <source>
        <dbReference type="RuleBase" id="RU369102"/>
    </source>
</evidence>
<reference evidence="3" key="1">
    <citation type="journal article" date="2023" name="bioRxiv">
        <title>Improved chromosome-level genome assembly for marigold (Tagetes erecta).</title>
        <authorList>
            <person name="Jiang F."/>
            <person name="Yuan L."/>
            <person name="Wang S."/>
            <person name="Wang H."/>
            <person name="Xu D."/>
            <person name="Wang A."/>
            <person name="Fan W."/>
        </authorList>
    </citation>
    <scope>NUCLEOTIDE SEQUENCE</scope>
    <source>
        <strain evidence="3">WSJ</strain>
        <tissue evidence="3">Leaf</tissue>
    </source>
</reference>
<dbReference type="Proteomes" id="UP001229421">
    <property type="component" value="Unassembled WGS sequence"/>
</dbReference>
<dbReference type="InterPro" id="IPR045073">
    <property type="entry name" value="Omega/Tau-like"/>
</dbReference>
<dbReference type="GO" id="GO:0005829">
    <property type="term" value="C:cytosol"/>
    <property type="evidence" value="ECO:0007669"/>
    <property type="project" value="UniProtKB-SubCell"/>
</dbReference>
<proteinExistence type="inferred from homology"/>
<dbReference type="PANTHER" id="PTHR11260">
    <property type="entry name" value="GLUTATHIONE S-TRANSFERASE, GST, SUPERFAMILY, GST DOMAIN CONTAINING"/>
    <property type="match status" value="1"/>
</dbReference>
<dbReference type="InterPro" id="IPR040079">
    <property type="entry name" value="Glutathione_S-Trfase"/>
</dbReference>
<keyword evidence="4" id="KW-1185">Reference proteome</keyword>
<protein>
    <recommendedName>
        <fullName evidence="1">Glutathione S-transferase</fullName>
        <ecNumber evidence="1">2.5.1.18</ecNumber>
    </recommendedName>
</protein>
<name>A0AAD8LEL6_TARER</name>
<dbReference type="SFLD" id="SFLDS00019">
    <property type="entry name" value="Glutathione_Transferase_(cytos"/>
    <property type="match status" value="1"/>
</dbReference>
<dbReference type="EC" id="2.5.1.18" evidence="1"/>